<protein>
    <submittedName>
        <fullName evidence="9">MFS general substrate transporter</fullName>
    </submittedName>
</protein>
<evidence type="ECO:0000313" key="9">
    <source>
        <dbReference type="EMBL" id="GAW03674.1"/>
    </source>
</evidence>
<keyword evidence="7" id="KW-0472">Membrane</keyword>
<feature type="compositionally biased region" description="Gly residues" evidence="6">
    <location>
        <begin position="301"/>
        <end position="317"/>
    </location>
</feature>
<dbReference type="SUPFAM" id="SSF54928">
    <property type="entry name" value="RNA-binding domain, RBD"/>
    <property type="match status" value="2"/>
</dbReference>
<feature type="transmembrane region" description="Helical" evidence="7">
    <location>
        <begin position="1133"/>
        <end position="1150"/>
    </location>
</feature>
<comment type="subcellular location">
    <subcellularLocation>
        <location evidence="1">Membrane</location>
        <topology evidence="1">Multi-pass membrane protein</topology>
    </subcellularLocation>
</comment>
<feature type="transmembrane region" description="Helical" evidence="7">
    <location>
        <begin position="1103"/>
        <end position="1121"/>
    </location>
</feature>
<dbReference type="GO" id="GO:0022857">
    <property type="term" value="F:transmembrane transporter activity"/>
    <property type="evidence" value="ECO:0007669"/>
    <property type="project" value="InterPro"/>
</dbReference>
<dbReference type="Pfam" id="PF00076">
    <property type="entry name" value="RRM_1"/>
    <property type="match status" value="2"/>
</dbReference>
<dbReference type="Pfam" id="PF07690">
    <property type="entry name" value="MFS_1"/>
    <property type="match status" value="1"/>
</dbReference>
<accession>A0A1Q3E9D5</accession>
<feature type="transmembrane region" description="Helical" evidence="7">
    <location>
        <begin position="950"/>
        <end position="973"/>
    </location>
</feature>
<dbReference type="PROSITE" id="PS50102">
    <property type="entry name" value="RRM"/>
    <property type="match status" value="2"/>
</dbReference>
<evidence type="ECO:0000256" key="3">
    <source>
        <dbReference type="ARBA" id="ARBA00022737"/>
    </source>
</evidence>
<dbReference type="InterPro" id="IPR003226">
    <property type="entry name" value="MYG1_exonuclease"/>
</dbReference>
<feature type="transmembrane region" description="Helical" evidence="7">
    <location>
        <begin position="1355"/>
        <end position="1378"/>
    </location>
</feature>
<feature type="transmembrane region" description="Helical" evidence="7">
    <location>
        <begin position="864"/>
        <end position="886"/>
    </location>
</feature>
<feature type="transmembrane region" description="Helical" evidence="7">
    <location>
        <begin position="1162"/>
        <end position="1180"/>
    </location>
</feature>
<dbReference type="CDD" id="cd12577">
    <property type="entry name" value="RRM1_Hrp1p"/>
    <property type="match status" value="1"/>
</dbReference>
<dbReference type="PANTHER" id="PTHR11215:SF1">
    <property type="entry name" value="MYG1 EXONUCLEASE"/>
    <property type="match status" value="1"/>
</dbReference>
<dbReference type="EMBL" id="BDGU01000150">
    <property type="protein sequence ID" value="GAW03674.1"/>
    <property type="molecule type" value="Genomic_DNA"/>
</dbReference>
<dbReference type="GO" id="GO:0003723">
    <property type="term" value="F:RNA binding"/>
    <property type="evidence" value="ECO:0007669"/>
    <property type="project" value="UniProtKB-UniRule"/>
</dbReference>
<dbReference type="PANTHER" id="PTHR11215">
    <property type="entry name" value="METAL DEPENDENT HYDROLASE - RELATED"/>
    <property type="match status" value="1"/>
</dbReference>
<evidence type="ECO:0000256" key="1">
    <source>
        <dbReference type="ARBA" id="ARBA00004141"/>
    </source>
</evidence>
<feature type="compositionally biased region" description="Polar residues" evidence="6">
    <location>
        <begin position="1291"/>
        <end position="1300"/>
    </location>
</feature>
<feature type="transmembrane region" description="Helical" evidence="7">
    <location>
        <begin position="893"/>
        <end position="912"/>
    </location>
</feature>
<dbReference type="STRING" id="5353.A0A1Q3E9D5"/>
<proteinExistence type="inferred from homology"/>
<dbReference type="GO" id="GO:0005634">
    <property type="term" value="C:nucleus"/>
    <property type="evidence" value="ECO:0007669"/>
    <property type="project" value="TreeGrafter"/>
</dbReference>
<dbReference type="InterPro" id="IPR034156">
    <property type="entry name" value="Hrp1_RRM1"/>
</dbReference>
<dbReference type="Proteomes" id="UP000188533">
    <property type="component" value="Unassembled WGS sequence"/>
</dbReference>
<feature type="domain" description="RRM" evidence="8">
    <location>
        <begin position="201"/>
        <end position="277"/>
    </location>
</feature>
<dbReference type="InterPro" id="IPR012677">
    <property type="entry name" value="Nucleotide-bd_a/b_plait_sf"/>
</dbReference>
<evidence type="ECO:0000259" key="8">
    <source>
        <dbReference type="PROSITE" id="PS50102"/>
    </source>
</evidence>
<evidence type="ECO:0000256" key="6">
    <source>
        <dbReference type="SAM" id="MobiDB-lite"/>
    </source>
</evidence>
<name>A0A1Q3E9D5_LENED</name>
<feature type="domain" description="RRM" evidence="8">
    <location>
        <begin position="118"/>
        <end position="199"/>
    </location>
</feature>
<dbReference type="InterPro" id="IPR036259">
    <property type="entry name" value="MFS_trans_sf"/>
</dbReference>
<feature type="region of interest" description="Disordered" evidence="6">
    <location>
        <begin position="1263"/>
        <end position="1306"/>
    </location>
</feature>
<dbReference type="InterPro" id="IPR000504">
    <property type="entry name" value="RRM_dom"/>
</dbReference>
<feature type="region of interest" description="Disordered" evidence="6">
    <location>
        <begin position="282"/>
        <end position="327"/>
    </location>
</feature>
<dbReference type="GO" id="GO:0016020">
    <property type="term" value="C:membrane"/>
    <property type="evidence" value="ECO:0007669"/>
    <property type="project" value="UniProtKB-SubCell"/>
</dbReference>
<dbReference type="SMART" id="SM00360">
    <property type="entry name" value="RRM"/>
    <property type="match status" value="2"/>
</dbReference>
<dbReference type="GO" id="GO:0005737">
    <property type="term" value="C:cytoplasm"/>
    <property type="evidence" value="ECO:0007669"/>
    <property type="project" value="TreeGrafter"/>
</dbReference>
<dbReference type="InterPro" id="IPR011701">
    <property type="entry name" value="MFS"/>
</dbReference>
<dbReference type="FunFam" id="3.30.70.330:FF:000025">
    <property type="entry name" value="RNA-binding protein Musashi homolog 2 isoform X1"/>
    <property type="match status" value="1"/>
</dbReference>
<feature type="transmembrane region" description="Helical" evidence="7">
    <location>
        <begin position="783"/>
        <end position="804"/>
    </location>
</feature>
<evidence type="ECO:0000313" key="10">
    <source>
        <dbReference type="Proteomes" id="UP000188533"/>
    </source>
</evidence>
<gene>
    <name evidence="9" type="ORF">LENED_005414</name>
</gene>
<feature type="transmembrane region" description="Helical" evidence="7">
    <location>
        <begin position="985"/>
        <end position="1005"/>
    </location>
</feature>
<comment type="similarity">
    <text evidence="2">Belongs to the MYG1 family.</text>
</comment>
<feature type="transmembrane region" description="Helical" evidence="7">
    <location>
        <begin position="751"/>
        <end position="776"/>
    </location>
</feature>
<keyword evidence="4 5" id="KW-0694">RNA-binding</keyword>
<evidence type="ECO:0000256" key="5">
    <source>
        <dbReference type="PROSITE-ProRule" id="PRU00176"/>
    </source>
</evidence>
<evidence type="ECO:0000256" key="4">
    <source>
        <dbReference type="ARBA" id="ARBA00022884"/>
    </source>
</evidence>
<reference evidence="9 10" key="2">
    <citation type="submission" date="2017-02" db="EMBL/GenBank/DDBJ databases">
        <title>A genome survey and senescence transcriptome analysis in Lentinula edodes.</title>
        <authorList>
            <person name="Sakamoto Y."/>
            <person name="Nakade K."/>
            <person name="Sato S."/>
            <person name="Yoshida Y."/>
            <person name="Miyazaki K."/>
            <person name="Natsume S."/>
            <person name="Konno N."/>
        </authorList>
    </citation>
    <scope>NUCLEOTIDE SEQUENCE [LARGE SCALE GENOMIC DNA]</scope>
    <source>
        <strain evidence="9 10">NBRC 111202</strain>
    </source>
</reference>
<keyword evidence="3" id="KW-0677">Repeat</keyword>
<dbReference type="SUPFAM" id="SSF103473">
    <property type="entry name" value="MFS general substrate transporter"/>
    <property type="match status" value="1"/>
</dbReference>
<keyword evidence="7" id="KW-0812">Transmembrane</keyword>
<feature type="compositionally biased region" description="Low complexity" evidence="6">
    <location>
        <begin position="1277"/>
        <end position="1290"/>
    </location>
</feature>
<dbReference type="InterPro" id="IPR035979">
    <property type="entry name" value="RBD_domain_sf"/>
</dbReference>
<dbReference type="Gene3D" id="1.20.1250.20">
    <property type="entry name" value="MFS general substrate transporter like domains"/>
    <property type="match status" value="1"/>
</dbReference>
<evidence type="ECO:0000256" key="2">
    <source>
        <dbReference type="ARBA" id="ARBA00010105"/>
    </source>
</evidence>
<feature type="transmembrane region" description="Helical" evidence="7">
    <location>
        <begin position="1063"/>
        <end position="1083"/>
    </location>
</feature>
<keyword evidence="7" id="KW-1133">Transmembrane helix</keyword>
<reference evidence="9 10" key="1">
    <citation type="submission" date="2016-08" db="EMBL/GenBank/DDBJ databases">
        <authorList>
            <consortium name="Lentinula edodes genome sequencing consortium"/>
            <person name="Sakamoto Y."/>
            <person name="Nakade K."/>
            <person name="Sato S."/>
            <person name="Yoshida Y."/>
            <person name="Miyazaki K."/>
            <person name="Natsume S."/>
            <person name="Konno N."/>
        </authorList>
    </citation>
    <scope>NUCLEOTIDE SEQUENCE [LARGE SCALE GENOMIC DNA]</scope>
    <source>
        <strain evidence="9 10">NBRC 111202</strain>
    </source>
</reference>
<sequence>MSDIDADLYGDLYETDFVDQAADEKLTETPVQQPQVKTEVPATPKAPEAIQTASSNNHSVPTTYAFSNVPTTVAPSVQQIPTYEEVSNDYTLSRLSGIQSISSSEQRPVRPSEMKDDGKMFIGGLHWDTTDDGLRTYFEQFGKVEACTIMRDQAGRSRCFAFLTFEDPASVNAVMVKEHVLDGKIIDPKRAIPRQEHQRATKLFIGGLAATVTSESMREFFSQFGRVVDSTVMLDRETGRSKGFGFVSLEDANVQPFLGFGNLEIDGKLIDVKLAQPRYQREHFQEDESTGGNDGGFNNRAGGGYANNFQGGSGTAGGPFNAPATTGPSFDPQALAALYTRMFQMTSGGGMNMMPMMVMNNMAGRGMGMASGMGSMGMGRGAMLPEGAFRMASDAPVAKKARTEKIIGTHNGTFHCDEALAVFLLRHTTAYQNSEVKRSRDPTVLDACDIVVDVGAVYDESKQRFDHHQRGFEEVFGWGFTTKLSSAGLVYKHFGKEIISNQTQLPLDHPGVQTLWLKLYKELVESIDANDNGISQYPTDLKPRYRVRTDLSSRVAQLNPPWNKSLDAQGMDILFEKASSLTGSEFLGRLEYYANAWLPARDLLISAIQSSKSKVDSSGKIILLESFLPWKEHLFDLESEDASSTPPAATYIVYPDEFSGNWRVQAVPVSPESFESRKALPEKWRGLRDDVFSETSGIQGGIFVHASGFIGGNKTKEGEGSIGCPLTFKDTSILFYSLAGNANGTWPSPRYHALLIMFAFNASWTLLFSTAYMLYLFDGATHFLANVASSVIWVLLTSILWGTAAGVMHNTRTGTDCPDVPPISRCRQSLTVEALGVGSHYASYVLGPLKSRLSRELGASHTEFSLLFSAYSLNSTWTPLIGGLLASTMGTTFTSILATGIILAGQVLLLIGQVWGNIRMMAFGLFIFGLGVSPLAVVQETIIVRFFKSHGLGVSMAFGLIVGKGASFVSARTSYPLTEHWGSHAPFYVATFLAAMSFFVNLLYIMSSKWFVDGACAELEAADISEEAKLRSRHNMSEAQALEKVARKKMVNLRDITKLGDVFWAYVGLNVLCGMIWSPFTHLSSNIIEKRYQMAEKNAANTASYLLAGSIFLYPVCGFLVDRYKHRPIIVQLMLVSSTLTLLAFCWLVLPPDSTGTPIPAIASFAIGHGFSPLLLVVLVPKIVSLKYVSTALGVHKSLEQTGSTIFQTLAGLALDNHVKDPAKGAPIGTEYAIQRLLNVFLALNVLHMLTIVGLARLQRKKDSEEEAEVEARRRLSGSASVSVSPHPSVINRTSVNLGTGNDAGEEQPLLQATNANSHLYGHPARNHSLSSGGSRIRQSMRNEKKLMRERVRGGIFAGCSAALILFAWILFMGTAYARLGLGKKHL</sequence>
<dbReference type="Gene3D" id="3.30.70.330">
    <property type="match status" value="2"/>
</dbReference>
<feature type="transmembrane region" description="Helical" evidence="7">
    <location>
        <begin position="918"/>
        <end position="938"/>
    </location>
</feature>
<organism evidence="9 10">
    <name type="scientific">Lentinula edodes</name>
    <name type="common">Shiitake mushroom</name>
    <name type="synonym">Lentinus edodes</name>
    <dbReference type="NCBI Taxonomy" id="5353"/>
    <lineage>
        <taxon>Eukaryota</taxon>
        <taxon>Fungi</taxon>
        <taxon>Dikarya</taxon>
        <taxon>Basidiomycota</taxon>
        <taxon>Agaricomycotina</taxon>
        <taxon>Agaricomycetes</taxon>
        <taxon>Agaricomycetidae</taxon>
        <taxon>Agaricales</taxon>
        <taxon>Marasmiineae</taxon>
        <taxon>Omphalotaceae</taxon>
        <taxon>Lentinula</taxon>
    </lineage>
</organism>
<evidence type="ECO:0000256" key="7">
    <source>
        <dbReference type="SAM" id="Phobius"/>
    </source>
</evidence>
<keyword evidence="10" id="KW-1185">Reference proteome</keyword>
<dbReference type="Pfam" id="PF03690">
    <property type="entry name" value="MYG1_exonuc"/>
    <property type="match status" value="1"/>
</dbReference>
<comment type="caution">
    <text evidence="9">The sequence shown here is derived from an EMBL/GenBank/DDBJ whole genome shotgun (WGS) entry which is preliminary data.</text>
</comment>